<reference evidence="7 8" key="1">
    <citation type="submission" date="2015-09" db="EMBL/GenBank/DDBJ databases">
        <title>Sorangium comparison.</title>
        <authorList>
            <person name="Zaburannyi N."/>
            <person name="Bunk B."/>
            <person name="Overmann J."/>
            <person name="Mueller R."/>
        </authorList>
    </citation>
    <scope>NUCLEOTIDE SEQUENCE [LARGE SCALE GENOMIC DNA]</scope>
    <source>
        <strain evidence="7 8">So ceGT47</strain>
    </source>
</reference>
<feature type="compositionally biased region" description="Low complexity" evidence="4">
    <location>
        <begin position="216"/>
        <end position="231"/>
    </location>
</feature>
<gene>
    <name evidence="7" type="ORF">SOCEGT47_004220</name>
</gene>
<feature type="transmembrane region" description="Helical" evidence="5">
    <location>
        <begin position="286"/>
        <end position="308"/>
    </location>
</feature>
<evidence type="ECO:0000256" key="3">
    <source>
        <dbReference type="PROSITE-ProRule" id="PRU00339"/>
    </source>
</evidence>
<protein>
    <recommendedName>
        <fullName evidence="9">PEGA domain-containing protein</fullName>
    </recommendedName>
</protein>
<keyword evidence="2 3" id="KW-0802">TPR repeat</keyword>
<dbReference type="InterPro" id="IPR011990">
    <property type="entry name" value="TPR-like_helical_dom_sf"/>
</dbReference>
<evidence type="ECO:0000256" key="2">
    <source>
        <dbReference type="ARBA" id="ARBA00022803"/>
    </source>
</evidence>
<evidence type="ECO:0000256" key="1">
    <source>
        <dbReference type="ARBA" id="ARBA00022737"/>
    </source>
</evidence>
<dbReference type="SMART" id="SM00028">
    <property type="entry name" value="TPR"/>
    <property type="match status" value="2"/>
</dbReference>
<evidence type="ECO:0008006" key="9">
    <source>
        <dbReference type="Google" id="ProtNLM"/>
    </source>
</evidence>
<evidence type="ECO:0000256" key="6">
    <source>
        <dbReference type="SAM" id="SignalP"/>
    </source>
</evidence>
<dbReference type="RefSeq" id="WP_129344801.1">
    <property type="nucleotide sequence ID" value="NZ_CP012670.1"/>
</dbReference>
<organism evidence="7 8">
    <name type="scientific">Sorangium cellulosum</name>
    <name type="common">Polyangium cellulosum</name>
    <dbReference type="NCBI Taxonomy" id="56"/>
    <lineage>
        <taxon>Bacteria</taxon>
        <taxon>Pseudomonadati</taxon>
        <taxon>Myxococcota</taxon>
        <taxon>Polyangia</taxon>
        <taxon>Polyangiales</taxon>
        <taxon>Polyangiaceae</taxon>
        <taxon>Sorangium</taxon>
    </lineage>
</organism>
<dbReference type="SUPFAM" id="SSF48452">
    <property type="entry name" value="TPR-like"/>
    <property type="match status" value="1"/>
</dbReference>
<evidence type="ECO:0000313" key="8">
    <source>
        <dbReference type="Proteomes" id="UP000295781"/>
    </source>
</evidence>
<evidence type="ECO:0000313" key="7">
    <source>
        <dbReference type="EMBL" id="AUX19965.1"/>
    </source>
</evidence>
<evidence type="ECO:0000256" key="5">
    <source>
        <dbReference type="SAM" id="Phobius"/>
    </source>
</evidence>
<proteinExistence type="predicted"/>
<dbReference type="InterPro" id="IPR019734">
    <property type="entry name" value="TPR_rpt"/>
</dbReference>
<keyword evidence="1" id="KW-0677">Repeat</keyword>
<keyword evidence="5" id="KW-1133">Transmembrane helix</keyword>
<dbReference type="PROSITE" id="PS50005">
    <property type="entry name" value="TPR"/>
    <property type="match status" value="1"/>
</dbReference>
<dbReference type="InterPro" id="IPR013105">
    <property type="entry name" value="TPR_2"/>
</dbReference>
<feature type="region of interest" description="Disordered" evidence="4">
    <location>
        <begin position="201"/>
        <end position="231"/>
    </location>
</feature>
<evidence type="ECO:0000256" key="4">
    <source>
        <dbReference type="SAM" id="MobiDB-lite"/>
    </source>
</evidence>
<feature type="transmembrane region" description="Helical" evidence="5">
    <location>
        <begin position="236"/>
        <end position="265"/>
    </location>
</feature>
<dbReference type="OrthoDB" id="5507504at2"/>
<dbReference type="Gene3D" id="1.25.40.10">
    <property type="entry name" value="Tetratricopeptide repeat domain"/>
    <property type="match status" value="1"/>
</dbReference>
<name>A0A4P2PTE8_SORCE</name>
<keyword evidence="6" id="KW-0732">Signal</keyword>
<dbReference type="EMBL" id="CP012670">
    <property type="protein sequence ID" value="AUX19965.1"/>
    <property type="molecule type" value="Genomic_DNA"/>
</dbReference>
<keyword evidence="5" id="KW-0472">Membrane</keyword>
<feature type="repeat" description="TPR" evidence="3">
    <location>
        <begin position="48"/>
        <end position="81"/>
    </location>
</feature>
<dbReference type="AlphaFoldDB" id="A0A4P2PTE8"/>
<sequence>MTDVRTPFRSRALALLVAAGAALSAGRAAAEPGSERAAPEVSASEAEAASRFQRGVVLYQEGDFAPALIEFRRAHELAPNYRVLYNIAQVHYMLGEYAEALRAFEQYLEQGGAALNAERRAAVEAEIARLRLRVGTLELTANAGGVEIAIDDVPIGKTPLAAPVPVSSGRRRVVASKDGRSAVRIVEVAGGEHLEIRFDLPARPRPTEPLRPAADRGASTTPARGGASAAGPAVPLWPWAATAILAAGAGVSGALALTTTSALTTRRETFGSTREEREALDDRRRALSLAADALAGAAVVMGGVSLYLTLARGGPAPAAESGARGSPRTGRAAITLTPAGVRIQGAF</sequence>
<dbReference type="Proteomes" id="UP000295781">
    <property type="component" value="Chromosome"/>
</dbReference>
<dbReference type="Pfam" id="PF07719">
    <property type="entry name" value="TPR_2"/>
    <property type="match status" value="1"/>
</dbReference>
<feature type="signal peptide" evidence="6">
    <location>
        <begin position="1"/>
        <end position="30"/>
    </location>
</feature>
<feature type="chain" id="PRO_5020820908" description="PEGA domain-containing protein" evidence="6">
    <location>
        <begin position="31"/>
        <end position="347"/>
    </location>
</feature>
<accession>A0A4P2PTE8</accession>
<keyword evidence="5" id="KW-0812">Transmembrane</keyword>